<dbReference type="EMBL" id="JAQQAF010000003">
    <property type="protein sequence ID" value="KAJ8499282.1"/>
    <property type="molecule type" value="Genomic_DNA"/>
</dbReference>
<feature type="signal peptide" evidence="1">
    <location>
        <begin position="1"/>
        <end position="27"/>
    </location>
</feature>
<dbReference type="Proteomes" id="UP001222027">
    <property type="component" value="Unassembled WGS sequence"/>
</dbReference>
<feature type="chain" id="PRO_5043608608" description="Pollen Ole e 1 allergen and extensin family protein" evidence="1">
    <location>
        <begin position="28"/>
        <end position="177"/>
    </location>
</feature>
<evidence type="ECO:0008006" key="4">
    <source>
        <dbReference type="Google" id="ProtNLM"/>
    </source>
</evidence>
<reference evidence="2 3" key="1">
    <citation type="submission" date="2022-12" db="EMBL/GenBank/DDBJ databases">
        <title>Chromosome-scale assembly of the Ensete ventricosum genome.</title>
        <authorList>
            <person name="Dussert Y."/>
            <person name="Stocks J."/>
            <person name="Wendawek A."/>
            <person name="Woldeyes F."/>
            <person name="Nichols R.A."/>
            <person name="Borrell J.S."/>
        </authorList>
    </citation>
    <scope>NUCLEOTIDE SEQUENCE [LARGE SCALE GENOMIC DNA]</scope>
    <source>
        <strain evidence="3">cv. Maze</strain>
        <tissue evidence="2">Seeds</tissue>
    </source>
</reference>
<accession>A0AAV8RE82</accession>
<protein>
    <recommendedName>
        <fullName evidence="4">Pollen Ole e 1 allergen and extensin family protein</fullName>
    </recommendedName>
</protein>
<name>A0AAV8RE82_ENSVE</name>
<dbReference type="Pfam" id="PF01190">
    <property type="entry name" value="Pollen_Ole_e_1"/>
    <property type="match status" value="1"/>
</dbReference>
<keyword evidence="1" id="KW-0732">Signal</keyword>
<organism evidence="2 3">
    <name type="scientific">Ensete ventricosum</name>
    <name type="common">Abyssinian banana</name>
    <name type="synonym">Musa ensete</name>
    <dbReference type="NCBI Taxonomy" id="4639"/>
    <lineage>
        <taxon>Eukaryota</taxon>
        <taxon>Viridiplantae</taxon>
        <taxon>Streptophyta</taxon>
        <taxon>Embryophyta</taxon>
        <taxon>Tracheophyta</taxon>
        <taxon>Spermatophyta</taxon>
        <taxon>Magnoliopsida</taxon>
        <taxon>Liliopsida</taxon>
        <taxon>Zingiberales</taxon>
        <taxon>Musaceae</taxon>
        <taxon>Ensete</taxon>
    </lineage>
</organism>
<dbReference type="PANTHER" id="PTHR47273:SF6">
    <property type="entry name" value="POLLEN OLE E 1 ALLERGEN AND EXTENSIN FAMILY PROTEIN"/>
    <property type="match status" value="1"/>
</dbReference>
<comment type="caution">
    <text evidence="2">The sequence shown here is derived from an EMBL/GenBank/DDBJ whole genome shotgun (WGS) entry which is preliminary data.</text>
</comment>
<dbReference type="AlphaFoldDB" id="A0AAV8RE82"/>
<evidence type="ECO:0000256" key="1">
    <source>
        <dbReference type="SAM" id="SignalP"/>
    </source>
</evidence>
<dbReference type="PANTHER" id="PTHR47273">
    <property type="entry name" value="EXPRESSED PROTEIN"/>
    <property type="match status" value="1"/>
</dbReference>
<sequence length="177" mass="19104">MAWKQELQSASMLMAFLLFVFSTPSAAVMSEGAAMQLAHAELVRAAGYGDERLSIVLVTGTVLCSARMHRSLGLFTSNVPGAKVAVACKTEGRRNLSWAYGLTDDDGEFIVDLPSHLHANPKLEEDCIVRVLRVPKKGSFCDLVAGVRSNHITLSSVGESIRVYTAGTLILGHRTRS</sequence>
<keyword evidence="3" id="KW-1185">Reference proteome</keyword>
<evidence type="ECO:0000313" key="3">
    <source>
        <dbReference type="Proteomes" id="UP001222027"/>
    </source>
</evidence>
<gene>
    <name evidence="2" type="ORF">OPV22_009834</name>
</gene>
<evidence type="ECO:0000313" key="2">
    <source>
        <dbReference type="EMBL" id="KAJ8499282.1"/>
    </source>
</evidence>
<proteinExistence type="predicted"/>